<dbReference type="RefSeq" id="WP_105544239.1">
    <property type="nucleotide sequence ID" value="NZ_JBBGZH010000002.1"/>
</dbReference>
<evidence type="ECO:0000313" key="2">
    <source>
        <dbReference type="Proteomes" id="UP001375812"/>
    </source>
</evidence>
<dbReference type="Proteomes" id="UP001375812">
    <property type="component" value="Unassembled WGS sequence"/>
</dbReference>
<proteinExistence type="predicted"/>
<accession>A0ABU8PHY2</accession>
<dbReference type="GO" id="GO:0003677">
    <property type="term" value="F:DNA binding"/>
    <property type="evidence" value="ECO:0007669"/>
    <property type="project" value="UniProtKB-KW"/>
</dbReference>
<organism evidence="1 2">
    <name type="scientific">Ochrobactrum vermis</name>
    <dbReference type="NCBI Taxonomy" id="1827297"/>
    <lineage>
        <taxon>Bacteria</taxon>
        <taxon>Pseudomonadati</taxon>
        <taxon>Pseudomonadota</taxon>
        <taxon>Alphaproteobacteria</taxon>
        <taxon>Hyphomicrobiales</taxon>
        <taxon>Brucellaceae</taxon>
        <taxon>Brucella/Ochrobactrum group</taxon>
        <taxon>Ochrobactrum</taxon>
    </lineage>
</organism>
<sequence length="63" mass="7533">MTMGAFFTARRVIDRYGVSVMALKHWMADKESAFPRPVEIKRRKYFLKSEILPWEETRRQQAA</sequence>
<name>A0ABU8PHY2_9HYPH</name>
<gene>
    <name evidence="1" type="ORF">WH297_19250</name>
</gene>
<keyword evidence="2" id="KW-1185">Reference proteome</keyword>
<protein>
    <submittedName>
        <fullName evidence="1">DNA-binding protein</fullName>
    </submittedName>
</protein>
<comment type="caution">
    <text evidence="1">The sequence shown here is derived from an EMBL/GenBank/DDBJ whole genome shotgun (WGS) entry which is preliminary data.</text>
</comment>
<reference evidence="1 2" key="1">
    <citation type="submission" date="2023-12" db="EMBL/GenBank/DDBJ databases">
        <title>Gut-associated functions are favored during microbiome assembly across C. elegans life.</title>
        <authorList>
            <person name="Zimmermann J."/>
        </authorList>
    </citation>
    <scope>NUCLEOTIDE SEQUENCE [LARGE SCALE GENOMIC DNA]</scope>
    <source>
        <strain evidence="1 2">MYb71</strain>
    </source>
</reference>
<keyword evidence="1" id="KW-0238">DNA-binding</keyword>
<dbReference type="EMBL" id="JBBGZH010000002">
    <property type="protein sequence ID" value="MEJ5021853.1"/>
    <property type="molecule type" value="Genomic_DNA"/>
</dbReference>
<evidence type="ECO:0000313" key="1">
    <source>
        <dbReference type="EMBL" id="MEJ5021853.1"/>
    </source>
</evidence>